<dbReference type="Pfam" id="PF07702">
    <property type="entry name" value="UTRA"/>
    <property type="match status" value="1"/>
</dbReference>
<dbReference type="SMART" id="SM00866">
    <property type="entry name" value="UTRA"/>
    <property type="match status" value="1"/>
</dbReference>
<dbReference type="PROSITE" id="PS50949">
    <property type="entry name" value="HTH_GNTR"/>
    <property type="match status" value="1"/>
</dbReference>
<evidence type="ECO:0000256" key="2">
    <source>
        <dbReference type="ARBA" id="ARBA00023125"/>
    </source>
</evidence>
<dbReference type="PANTHER" id="PTHR44846:SF1">
    <property type="entry name" value="MANNOSYL-D-GLYCERATE TRANSPORT_METABOLISM SYSTEM REPRESSOR MNGR-RELATED"/>
    <property type="match status" value="1"/>
</dbReference>
<gene>
    <name evidence="5" type="ORF">IQ782_08705</name>
</gene>
<dbReference type="Pfam" id="PF00392">
    <property type="entry name" value="GntR"/>
    <property type="match status" value="1"/>
</dbReference>
<organism evidence="5 6">
    <name type="scientific">Salipiger mangrovisoli</name>
    <dbReference type="NCBI Taxonomy" id="2865933"/>
    <lineage>
        <taxon>Bacteria</taxon>
        <taxon>Pseudomonadati</taxon>
        <taxon>Pseudomonadota</taxon>
        <taxon>Alphaproteobacteria</taxon>
        <taxon>Rhodobacterales</taxon>
        <taxon>Roseobacteraceae</taxon>
        <taxon>Salipiger</taxon>
    </lineage>
</organism>
<dbReference type="InterPro" id="IPR028978">
    <property type="entry name" value="Chorismate_lyase_/UTRA_dom_sf"/>
</dbReference>
<proteinExistence type="predicted"/>
<protein>
    <submittedName>
        <fullName evidence="5">GntR family transcriptional regulator</fullName>
    </submittedName>
</protein>
<dbReference type="InterPro" id="IPR050679">
    <property type="entry name" value="Bact_HTH_transcr_reg"/>
</dbReference>
<keyword evidence="3" id="KW-0804">Transcription</keyword>
<dbReference type="CDD" id="cd07377">
    <property type="entry name" value="WHTH_GntR"/>
    <property type="match status" value="1"/>
</dbReference>
<evidence type="ECO:0000256" key="1">
    <source>
        <dbReference type="ARBA" id="ARBA00023015"/>
    </source>
</evidence>
<dbReference type="Gene3D" id="3.40.1410.10">
    <property type="entry name" value="Chorismate lyase-like"/>
    <property type="match status" value="1"/>
</dbReference>
<evidence type="ECO:0000259" key="4">
    <source>
        <dbReference type="PROSITE" id="PS50949"/>
    </source>
</evidence>
<dbReference type="Proteomes" id="UP000607796">
    <property type="component" value="Unassembled WGS sequence"/>
</dbReference>
<keyword evidence="2" id="KW-0238">DNA-binding</keyword>
<dbReference type="InterPro" id="IPR036388">
    <property type="entry name" value="WH-like_DNA-bd_sf"/>
</dbReference>
<dbReference type="Gene3D" id="1.10.10.10">
    <property type="entry name" value="Winged helix-like DNA-binding domain superfamily/Winged helix DNA-binding domain"/>
    <property type="match status" value="1"/>
</dbReference>
<reference evidence="5 6" key="1">
    <citation type="journal article" date="2021" name="Int. J. Syst. Evol. Microbiol.">
        <title>Salipiger mangrovisoli sp. nov., isolated from mangrove soil and the proposal for the reclassification of Paraphaeobacter pallidus as Salipiger pallidus comb. nov.</title>
        <authorList>
            <person name="Du J."/>
            <person name="Liu Y."/>
            <person name="Pei T."/>
            <person name="Deng M.R."/>
            <person name="Zhu H."/>
        </authorList>
    </citation>
    <scope>NUCLEOTIDE SEQUENCE [LARGE SCALE GENOMIC DNA]</scope>
    <source>
        <strain evidence="5 6">6D45A</strain>
    </source>
</reference>
<dbReference type="SUPFAM" id="SSF64288">
    <property type="entry name" value="Chorismate lyase-like"/>
    <property type="match status" value="1"/>
</dbReference>
<sequence length="233" mass="25440">MQKQLEQRLRDGLYPVGSLPPTEVESAAEFATSRFTVREALRHLTDGGFVERRQGVGTPVISSHPQVHYAQSIPNLQELFQVAVETRFVMMGQQDVVPDAELAETVGGGAGERWFHIDGVRLTEPGGRPLCFIQSFVPERFCEGVAGLGQMQGPFFARFEAASGLHIDVVEQDTRARHARGAAAAAGAGAGAQSLQLLRRYVTTEGVLICSINRHPADQLTYKMKILRSRSPA</sequence>
<evidence type="ECO:0000256" key="3">
    <source>
        <dbReference type="ARBA" id="ARBA00023163"/>
    </source>
</evidence>
<feature type="domain" description="HTH gntR-type" evidence="4">
    <location>
        <begin position="1"/>
        <end position="63"/>
    </location>
</feature>
<evidence type="ECO:0000313" key="6">
    <source>
        <dbReference type="Proteomes" id="UP000607796"/>
    </source>
</evidence>
<dbReference type="EMBL" id="JADFFK010000005">
    <property type="protein sequence ID" value="MBE9636914.1"/>
    <property type="molecule type" value="Genomic_DNA"/>
</dbReference>
<dbReference type="RefSeq" id="WP_194134321.1">
    <property type="nucleotide sequence ID" value="NZ_JADFFK010000005.1"/>
</dbReference>
<dbReference type="InterPro" id="IPR000524">
    <property type="entry name" value="Tscrpt_reg_HTH_GntR"/>
</dbReference>
<evidence type="ECO:0000313" key="5">
    <source>
        <dbReference type="EMBL" id="MBE9636914.1"/>
    </source>
</evidence>
<keyword evidence="1" id="KW-0805">Transcription regulation</keyword>
<dbReference type="InterPro" id="IPR036390">
    <property type="entry name" value="WH_DNA-bd_sf"/>
</dbReference>
<keyword evidence="6" id="KW-1185">Reference proteome</keyword>
<dbReference type="InterPro" id="IPR011663">
    <property type="entry name" value="UTRA"/>
</dbReference>
<accession>A0ABR9X051</accession>
<dbReference type="SUPFAM" id="SSF46785">
    <property type="entry name" value="Winged helix' DNA-binding domain"/>
    <property type="match status" value="1"/>
</dbReference>
<name>A0ABR9X051_9RHOB</name>
<comment type="caution">
    <text evidence="5">The sequence shown here is derived from an EMBL/GenBank/DDBJ whole genome shotgun (WGS) entry which is preliminary data.</text>
</comment>
<dbReference type="SMART" id="SM00345">
    <property type="entry name" value="HTH_GNTR"/>
    <property type="match status" value="1"/>
</dbReference>
<dbReference type="PANTHER" id="PTHR44846">
    <property type="entry name" value="MANNOSYL-D-GLYCERATE TRANSPORT/METABOLISM SYSTEM REPRESSOR MNGR-RELATED"/>
    <property type="match status" value="1"/>
</dbReference>